<reference evidence="2 3" key="1">
    <citation type="submission" date="2015-11" db="EMBL/GenBank/DDBJ databases">
        <authorList>
            <consortium name="Pathogen Informatics"/>
        </authorList>
    </citation>
    <scope>NUCLEOTIDE SEQUENCE [LARGE SCALE GENOMIC DNA]</scope>
    <source>
        <strain evidence="2 3">006A-0059</strain>
    </source>
</reference>
<comment type="caution">
    <text evidence="2">The sequence shown here is derived from an EMBL/GenBank/DDBJ whole genome shotgun (WGS) entry which is preliminary data.</text>
</comment>
<protein>
    <submittedName>
        <fullName evidence="2">Co2+ ABC transporter periplasmic protein</fullName>
    </submittedName>
</protein>
<keyword evidence="3" id="KW-1185">Reference proteome</keyword>
<keyword evidence="1" id="KW-0732">Signal</keyword>
<dbReference type="GeneID" id="29473077"/>
<evidence type="ECO:0000313" key="2">
    <source>
        <dbReference type="EMBL" id="CUU86754.1"/>
    </source>
</evidence>
<proteinExistence type="predicted"/>
<dbReference type="EMBL" id="FAVB01000004">
    <property type="protein sequence ID" value="CUU86754.1"/>
    <property type="molecule type" value="Genomic_DNA"/>
</dbReference>
<feature type="signal peptide" evidence="1">
    <location>
        <begin position="1"/>
        <end position="20"/>
    </location>
</feature>
<gene>
    <name evidence="2" type="ORF">ERS686654_01710</name>
</gene>
<dbReference type="RefSeq" id="WP_059429886.1">
    <property type="nucleotide sequence ID" value="NZ_CP040464.1"/>
</dbReference>
<evidence type="ECO:0000313" key="3">
    <source>
        <dbReference type="Proteomes" id="UP000052237"/>
    </source>
</evidence>
<sequence length="249" mass="28184">MNLKLLLVLSLLASVASAHFGVVIPSNSTIDDPSQAKEKITYKFTHPFEGMMMNLDKPIEAGVFVNGKKEIISNLVEKKDGKMSYYEAEYNVKNPGIYQFYMDPKPYFEPAENIFIRHITKTVVDAYGYGEGWDEQIGLKTEIIPLTRPYALYKGNIFSGKVLYKGKPAKNTIVEVEYLNLKGLKAPGEDYITQEVKTNEFGEFSFAMPLAGWWGFSALSQDDEKIKKDGKDYPVEIGAVIWVETKDYK</sequence>
<dbReference type="Pfam" id="PF10670">
    <property type="entry name" value="DUF4198"/>
    <property type="match status" value="1"/>
</dbReference>
<organism evidence="2 3">
    <name type="scientific">Campylobacter hyointestinalis subsp. hyointestinalis</name>
    <dbReference type="NCBI Taxonomy" id="91352"/>
    <lineage>
        <taxon>Bacteria</taxon>
        <taxon>Pseudomonadati</taxon>
        <taxon>Campylobacterota</taxon>
        <taxon>Epsilonproteobacteria</taxon>
        <taxon>Campylobacterales</taxon>
        <taxon>Campylobacteraceae</taxon>
        <taxon>Campylobacter</taxon>
    </lineage>
</organism>
<evidence type="ECO:0000256" key="1">
    <source>
        <dbReference type="SAM" id="SignalP"/>
    </source>
</evidence>
<dbReference type="InterPro" id="IPR019613">
    <property type="entry name" value="DUF4198"/>
</dbReference>
<dbReference type="AlphaFoldDB" id="A0A0S4SJR0"/>
<dbReference type="Proteomes" id="UP000052237">
    <property type="component" value="Unassembled WGS sequence"/>
</dbReference>
<accession>A0A0S4SJR0</accession>
<name>A0A0S4SJR0_CAMHY</name>
<feature type="chain" id="PRO_5009799890" evidence="1">
    <location>
        <begin position="21"/>
        <end position="249"/>
    </location>
</feature>